<evidence type="ECO:0000256" key="1">
    <source>
        <dbReference type="SAM" id="MobiDB-lite"/>
    </source>
</evidence>
<organism evidence="2 3">
    <name type="scientific">Psophocarpus tetragonolobus</name>
    <name type="common">Winged bean</name>
    <name type="synonym">Dolichos tetragonolobus</name>
    <dbReference type="NCBI Taxonomy" id="3891"/>
    <lineage>
        <taxon>Eukaryota</taxon>
        <taxon>Viridiplantae</taxon>
        <taxon>Streptophyta</taxon>
        <taxon>Embryophyta</taxon>
        <taxon>Tracheophyta</taxon>
        <taxon>Spermatophyta</taxon>
        <taxon>Magnoliopsida</taxon>
        <taxon>eudicotyledons</taxon>
        <taxon>Gunneridae</taxon>
        <taxon>Pentapetalae</taxon>
        <taxon>rosids</taxon>
        <taxon>fabids</taxon>
        <taxon>Fabales</taxon>
        <taxon>Fabaceae</taxon>
        <taxon>Papilionoideae</taxon>
        <taxon>50 kb inversion clade</taxon>
        <taxon>NPAAA clade</taxon>
        <taxon>indigoferoid/millettioid clade</taxon>
        <taxon>Phaseoleae</taxon>
        <taxon>Psophocarpus</taxon>
    </lineage>
</organism>
<proteinExistence type="predicted"/>
<reference evidence="2 3" key="1">
    <citation type="submission" date="2024-01" db="EMBL/GenBank/DDBJ databases">
        <title>The genomes of 5 underutilized Papilionoideae crops provide insights into root nodulation and disease resistanc.</title>
        <authorList>
            <person name="Jiang F."/>
        </authorList>
    </citation>
    <scope>NUCLEOTIDE SEQUENCE [LARGE SCALE GENOMIC DNA]</scope>
    <source>
        <strain evidence="2">DUOXIRENSHENG_FW03</strain>
        <tissue evidence="2">Leaves</tissue>
    </source>
</reference>
<evidence type="ECO:0000313" key="2">
    <source>
        <dbReference type="EMBL" id="KAK7401762.1"/>
    </source>
</evidence>
<feature type="compositionally biased region" description="Polar residues" evidence="1">
    <location>
        <begin position="50"/>
        <end position="64"/>
    </location>
</feature>
<dbReference type="Proteomes" id="UP001386955">
    <property type="component" value="Unassembled WGS sequence"/>
</dbReference>
<evidence type="ECO:0000313" key="3">
    <source>
        <dbReference type="Proteomes" id="UP001386955"/>
    </source>
</evidence>
<feature type="region of interest" description="Disordered" evidence="1">
    <location>
        <begin position="1"/>
        <end position="88"/>
    </location>
</feature>
<feature type="compositionally biased region" description="Polar residues" evidence="1">
    <location>
        <begin position="14"/>
        <end position="25"/>
    </location>
</feature>
<keyword evidence="3" id="KW-1185">Reference proteome</keyword>
<comment type="caution">
    <text evidence="2">The sequence shown here is derived from an EMBL/GenBank/DDBJ whole genome shotgun (WGS) entry which is preliminary data.</text>
</comment>
<gene>
    <name evidence="2" type="ORF">VNO78_13501</name>
</gene>
<name>A0AAN9SR87_PSOTE</name>
<protein>
    <submittedName>
        <fullName evidence="2">Uncharacterized protein</fullName>
    </submittedName>
</protein>
<sequence length="88" mass="9602">MALSAATSMHMPLLQTSNSSTQNSVMMAERRERVVLQTKRKHDGGPGRDPQTNSISLLKSTTTTQRRDGVLQKGKKHDPGEGRGAQTN</sequence>
<accession>A0AAN9SR87</accession>
<dbReference type="AlphaFoldDB" id="A0AAN9SR87"/>
<dbReference type="EMBL" id="JAYMYS010000003">
    <property type="protein sequence ID" value="KAK7401762.1"/>
    <property type="molecule type" value="Genomic_DNA"/>
</dbReference>